<protein>
    <submittedName>
        <fullName evidence="1">VCBS repeat-containing protein</fullName>
    </submittedName>
</protein>
<organism evidence="1 2">
    <name type="scientific">Candidatus Thiodubiliella endoseptemdiera</name>
    <dbReference type="NCBI Taxonomy" id="2738886"/>
    <lineage>
        <taxon>Bacteria</taxon>
        <taxon>Pseudomonadati</taxon>
        <taxon>Pseudomonadota</taxon>
        <taxon>Gammaproteobacteria</taxon>
        <taxon>Candidatus Pseudothioglobaceae</taxon>
        <taxon>Candidatus Thiodubiliella</taxon>
    </lineage>
</organism>
<dbReference type="SUPFAM" id="SSF69318">
    <property type="entry name" value="Integrin alpha N-terminal domain"/>
    <property type="match status" value="1"/>
</dbReference>
<reference evidence="1 2" key="1">
    <citation type="submission" date="2020-05" db="EMBL/GenBank/DDBJ databases">
        <title>Horizontal transmission and recombination maintain forever young bacterial symbiont genomes.</title>
        <authorList>
            <person name="Russell S.L."/>
            <person name="Pepper-Tunick E."/>
            <person name="Svedberg J."/>
            <person name="Byrne A."/>
            <person name="Ruelas Castillo J."/>
            <person name="Vollmers C."/>
            <person name="Beinart R.A."/>
            <person name="Corbett-Detig R."/>
        </authorList>
    </citation>
    <scope>NUCLEOTIDE SEQUENCE [LARGE SCALE GENOMIC DNA]</scope>
    <source>
        <strain evidence="1">455</strain>
    </source>
</reference>
<dbReference type="Proteomes" id="UP000568751">
    <property type="component" value="Unassembled WGS sequence"/>
</dbReference>
<comment type="caution">
    <text evidence="1">The sequence shown here is derived from an EMBL/GenBank/DDBJ whole genome shotgun (WGS) entry which is preliminary data.</text>
</comment>
<proteinExistence type="predicted"/>
<accession>A0A853F216</accession>
<evidence type="ECO:0000313" key="2">
    <source>
        <dbReference type="Proteomes" id="UP000568751"/>
    </source>
</evidence>
<name>A0A853F216_9GAMM</name>
<dbReference type="PANTHER" id="PTHR44103:SF1">
    <property type="entry name" value="PROPROTEIN CONVERTASE P"/>
    <property type="match status" value="1"/>
</dbReference>
<sequence>MTLTLTVSEAVQVADTSAYITVANKRFNINKTAFDSSTDKTKLSFDYTVVKGDHLIIGDFIVNNTHLTGVTNAAGVAINNLTTELALLKNSDAFERKTGADNPFSFIGGHLSTTLTSINLIDLDNDTIPELAYNANRPDTYSSGVLYYKNTATPGDPIAFTPVPQDNNPFKNTSNNLTHTFADMDQDGDLDLLTNNHYYKNNNGTFVKIEGNQNPFANTILGNNTMHALVDLDNDGDIDLVTSNFDDGILSYYENNNGTYTIKPTIH</sequence>
<dbReference type="EMBL" id="JACCHT010000002">
    <property type="protein sequence ID" value="NYT28003.1"/>
    <property type="molecule type" value="Genomic_DNA"/>
</dbReference>
<gene>
    <name evidence="1" type="ORF">H0A76_08995</name>
</gene>
<dbReference type="Gene3D" id="2.130.10.130">
    <property type="entry name" value="Integrin alpha, N-terminal"/>
    <property type="match status" value="1"/>
</dbReference>
<dbReference type="AlphaFoldDB" id="A0A853F216"/>
<evidence type="ECO:0000313" key="1">
    <source>
        <dbReference type="EMBL" id="NYT28003.1"/>
    </source>
</evidence>
<dbReference type="PANTHER" id="PTHR44103">
    <property type="entry name" value="PROPROTEIN CONVERTASE P"/>
    <property type="match status" value="1"/>
</dbReference>
<dbReference type="InterPro" id="IPR028994">
    <property type="entry name" value="Integrin_alpha_N"/>
</dbReference>